<dbReference type="SUPFAM" id="SSF55729">
    <property type="entry name" value="Acyl-CoA N-acyltransferases (Nat)"/>
    <property type="match status" value="1"/>
</dbReference>
<dbReference type="CDD" id="cd04301">
    <property type="entry name" value="NAT_SF"/>
    <property type="match status" value="1"/>
</dbReference>
<gene>
    <name evidence="2" type="ORF">A2228_01185</name>
</gene>
<dbReference type="EMBL" id="MFAK01000015">
    <property type="protein sequence ID" value="OGD75091.1"/>
    <property type="molecule type" value="Genomic_DNA"/>
</dbReference>
<evidence type="ECO:0000313" key="2">
    <source>
        <dbReference type="EMBL" id="OGD75091.1"/>
    </source>
</evidence>
<protein>
    <recommendedName>
        <fullName evidence="1">N-acetyltransferase domain-containing protein</fullName>
    </recommendedName>
</protein>
<feature type="domain" description="N-acetyltransferase" evidence="1">
    <location>
        <begin position="8"/>
        <end position="142"/>
    </location>
</feature>
<evidence type="ECO:0000313" key="3">
    <source>
        <dbReference type="Proteomes" id="UP000176191"/>
    </source>
</evidence>
<organism evidence="2 3">
    <name type="scientific">Candidatus Collierbacteria bacterium RIFOXYA2_FULL_46_10</name>
    <dbReference type="NCBI Taxonomy" id="1817726"/>
    <lineage>
        <taxon>Bacteria</taxon>
        <taxon>Candidatus Collieribacteriota</taxon>
    </lineage>
</organism>
<reference evidence="2 3" key="1">
    <citation type="journal article" date="2016" name="Nat. Commun.">
        <title>Thousands of microbial genomes shed light on interconnected biogeochemical processes in an aquifer system.</title>
        <authorList>
            <person name="Anantharaman K."/>
            <person name="Brown C.T."/>
            <person name="Hug L.A."/>
            <person name="Sharon I."/>
            <person name="Castelle C.J."/>
            <person name="Probst A.J."/>
            <person name="Thomas B.C."/>
            <person name="Singh A."/>
            <person name="Wilkins M.J."/>
            <person name="Karaoz U."/>
            <person name="Brodie E.L."/>
            <person name="Williams K.H."/>
            <person name="Hubbard S.S."/>
            <person name="Banfield J.F."/>
        </authorList>
    </citation>
    <scope>NUCLEOTIDE SEQUENCE [LARGE SCALE GENOMIC DNA]</scope>
</reference>
<dbReference type="InterPro" id="IPR016181">
    <property type="entry name" value="Acyl_CoA_acyltransferase"/>
</dbReference>
<sequence length="143" mass="16402">MPEFNFEITVGRPKLQDYKVLSAGMLRYHRELGHPRTSETINIFLKDSKHQVHGGIIGTVLWNGLEINSLWVAESLRGQNYGRQLVEALEKEGEKRGCTLIYTNTFTWQAPGFYEKLGFKSYGQLDNFPPGNSLIYYSKNLEV</sequence>
<comment type="caution">
    <text evidence="2">The sequence shown here is derived from an EMBL/GenBank/DDBJ whole genome shotgun (WGS) entry which is preliminary data.</text>
</comment>
<dbReference type="PROSITE" id="PS51186">
    <property type="entry name" value="GNAT"/>
    <property type="match status" value="1"/>
</dbReference>
<dbReference type="Proteomes" id="UP000176191">
    <property type="component" value="Unassembled WGS sequence"/>
</dbReference>
<name>A0A1F5F5Z3_9BACT</name>
<dbReference type="Pfam" id="PF13508">
    <property type="entry name" value="Acetyltransf_7"/>
    <property type="match status" value="1"/>
</dbReference>
<dbReference type="InterPro" id="IPR000182">
    <property type="entry name" value="GNAT_dom"/>
</dbReference>
<accession>A0A1F5F5Z3</accession>
<evidence type="ECO:0000259" key="1">
    <source>
        <dbReference type="PROSITE" id="PS51186"/>
    </source>
</evidence>
<dbReference type="AlphaFoldDB" id="A0A1F5F5Z3"/>
<dbReference type="Gene3D" id="3.40.630.30">
    <property type="match status" value="1"/>
</dbReference>
<dbReference type="GO" id="GO:0016747">
    <property type="term" value="F:acyltransferase activity, transferring groups other than amino-acyl groups"/>
    <property type="evidence" value="ECO:0007669"/>
    <property type="project" value="InterPro"/>
</dbReference>
<proteinExistence type="predicted"/>